<evidence type="ECO:0000313" key="2">
    <source>
        <dbReference type="Proteomes" id="UP000824782"/>
    </source>
</evidence>
<comment type="caution">
    <text evidence="1">The sequence shown here is derived from an EMBL/GenBank/DDBJ whole genome shotgun (WGS) entry which is preliminary data.</text>
</comment>
<sequence length="75" mass="8379">MLPALLIRDRDPSKAHDPYLRTLRFTEKEPPCGPTTIGKETEANDCPLFMIFGKVHEGISVYVLSSPLIRDIGPI</sequence>
<accession>A0AAV6YMQ8</accession>
<organism evidence="1 2">
    <name type="scientific">Engystomops pustulosus</name>
    <name type="common">Tungara frog</name>
    <name type="synonym">Physalaemus pustulosus</name>
    <dbReference type="NCBI Taxonomy" id="76066"/>
    <lineage>
        <taxon>Eukaryota</taxon>
        <taxon>Metazoa</taxon>
        <taxon>Chordata</taxon>
        <taxon>Craniata</taxon>
        <taxon>Vertebrata</taxon>
        <taxon>Euteleostomi</taxon>
        <taxon>Amphibia</taxon>
        <taxon>Batrachia</taxon>
        <taxon>Anura</taxon>
        <taxon>Neobatrachia</taxon>
        <taxon>Hyloidea</taxon>
        <taxon>Leptodactylidae</taxon>
        <taxon>Leiuperinae</taxon>
        <taxon>Engystomops</taxon>
    </lineage>
</organism>
<reference evidence="1" key="1">
    <citation type="thesis" date="2020" institute="ProQuest LLC" country="789 East Eisenhower Parkway, Ann Arbor, MI, USA">
        <title>Comparative Genomics and Chromosome Evolution.</title>
        <authorList>
            <person name="Mudd A.B."/>
        </authorList>
    </citation>
    <scope>NUCLEOTIDE SEQUENCE</scope>
    <source>
        <strain evidence="1">237g6f4</strain>
        <tissue evidence="1">Blood</tissue>
    </source>
</reference>
<dbReference type="Proteomes" id="UP000824782">
    <property type="component" value="Unassembled WGS sequence"/>
</dbReference>
<proteinExistence type="predicted"/>
<dbReference type="AlphaFoldDB" id="A0AAV6YMQ8"/>
<evidence type="ECO:0000313" key="1">
    <source>
        <dbReference type="EMBL" id="KAG8535268.1"/>
    </source>
</evidence>
<protein>
    <submittedName>
        <fullName evidence="1">Uncharacterized protein</fullName>
    </submittedName>
</protein>
<name>A0AAV6YMQ8_ENGPU</name>
<gene>
    <name evidence="1" type="ORF">GDO81_028973</name>
</gene>
<dbReference type="EMBL" id="WNYA01072372">
    <property type="protein sequence ID" value="KAG8535268.1"/>
    <property type="molecule type" value="Genomic_DNA"/>
</dbReference>
<keyword evidence="2" id="KW-1185">Reference proteome</keyword>